<gene>
    <name evidence="2" type="ORF">DFH07DRAFT_782320</name>
</gene>
<dbReference type="AlphaFoldDB" id="A0AAD7HTJ5"/>
<comment type="caution">
    <text evidence="2">The sequence shown here is derived from an EMBL/GenBank/DDBJ whole genome shotgun (WGS) entry which is preliminary data.</text>
</comment>
<evidence type="ECO:0000313" key="3">
    <source>
        <dbReference type="Proteomes" id="UP001215280"/>
    </source>
</evidence>
<evidence type="ECO:0000259" key="1">
    <source>
        <dbReference type="Pfam" id="PF14200"/>
    </source>
</evidence>
<dbReference type="Proteomes" id="UP001215280">
    <property type="component" value="Unassembled WGS sequence"/>
</dbReference>
<dbReference type="Gene3D" id="2.80.10.50">
    <property type="match status" value="1"/>
</dbReference>
<accession>A0AAD7HTJ5</accession>
<feature type="domain" description="Ricin B lectin" evidence="1">
    <location>
        <begin position="5"/>
        <end position="60"/>
    </location>
</feature>
<sequence>MLQSGRAYHIINKASGTWLDRTSDDAIIIHPYNGGGLNQRWIAFRNGPYWTLQNQTGGYLTTSDFRHPEGLTLSTGITRAGWELRNTEGNNYEIRLWTSVNNPPVFALEPQALPRTSAAHTGLGVPRGDEVIVTAVVSRFIPRICSILYEVTIPWPSFQNIVDFGDTEVVESGEGVRGAGQAPGALLAREQFVREKLEENPPKK</sequence>
<name>A0AAD7HTJ5_9AGAR</name>
<dbReference type="SUPFAM" id="SSF50370">
    <property type="entry name" value="Ricin B-like lectins"/>
    <property type="match status" value="1"/>
</dbReference>
<dbReference type="EMBL" id="JARJLG010000208">
    <property type="protein sequence ID" value="KAJ7727993.1"/>
    <property type="molecule type" value="Genomic_DNA"/>
</dbReference>
<organism evidence="2 3">
    <name type="scientific">Mycena maculata</name>
    <dbReference type="NCBI Taxonomy" id="230809"/>
    <lineage>
        <taxon>Eukaryota</taxon>
        <taxon>Fungi</taxon>
        <taxon>Dikarya</taxon>
        <taxon>Basidiomycota</taxon>
        <taxon>Agaricomycotina</taxon>
        <taxon>Agaricomycetes</taxon>
        <taxon>Agaricomycetidae</taxon>
        <taxon>Agaricales</taxon>
        <taxon>Marasmiineae</taxon>
        <taxon>Mycenaceae</taxon>
        <taxon>Mycena</taxon>
    </lineage>
</organism>
<proteinExistence type="predicted"/>
<dbReference type="InterPro" id="IPR035992">
    <property type="entry name" value="Ricin_B-like_lectins"/>
</dbReference>
<dbReference type="Pfam" id="PF14200">
    <property type="entry name" value="RicinB_lectin_2"/>
    <property type="match status" value="1"/>
</dbReference>
<evidence type="ECO:0000313" key="2">
    <source>
        <dbReference type="EMBL" id="KAJ7727993.1"/>
    </source>
</evidence>
<keyword evidence="3" id="KW-1185">Reference proteome</keyword>
<reference evidence="2" key="1">
    <citation type="submission" date="2023-03" db="EMBL/GenBank/DDBJ databases">
        <title>Massive genome expansion in bonnet fungi (Mycena s.s.) driven by repeated elements and novel gene families across ecological guilds.</title>
        <authorList>
            <consortium name="Lawrence Berkeley National Laboratory"/>
            <person name="Harder C.B."/>
            <person name="Miyauchi S."/>
            <person name="Viragh M."/>
            <person name="Kuo A."/>
            <person name="Thoen E."/>
            <person name="Andreopoulos B."/>
            <person name="Lu D."/>
            <person name="Skrede I."/>
            <person name="Drula E."/>
            <person name="Henrissat B."/>
            <person name="Morin E."/>
            <person name="Kohler A."/>
            <person name="Barry K."/>
            <person name="LaButti K."/>
            <person name="Morin E."/>
            <person name="Salamov A."/>
            <person name="Lipzen A."/>
            <person name="Mereny Z."/>
            <person name="Hegedus B."/>
            <person name="Baldrian P."/>
            <person name="Stursova M."/>
            <person name="Weitz H."/>
            <person name="Taylor A."/>
            <person name="Grigoriev I.V."/>
            <person name="Nagy L.G."/>
            <person name="Martin F."/>
            <person name="Kauserud H."/>
        </authorList>
    </citation>
    <scope>NUCLEOTIDE SEQUENCE</scope>
    <source>
        <strain evidence="2">CBHHK188m</strain>
    </source>
</reference>
<dbReference type="InterPro" id="IPR000772">
    <property type="entry name" value="Ricin_B_lectin"/>
</dbReference>
<protein>
    <recommendedName>
        <fullName evidence="1">Ricin B lectin domain-containing protein</fullName>
    </recommendedName>
</protein>